<dbReference type="InterPro" id="IPR013853">
    <property type="entry name" value="EIIC-GAT"/>
</dbReference>
<dbReference type="PANTHER" id="PTHR37324">
    <property type="entry name" value="PTS SYSTEM GALACTITOL-SPECIFIC EIIC COMPONENT"/>
    <property type="match status" value="1"/>
</dbReference>
<comment type="caution">
    <text evidence="11">The sequence shown here is derived from an EMBL/GenBank/DDBJ whole genome shotgun (WGS) entry which is preliminary data.</text>
</comment>
<evidence type="ECO:0000259" key="10">
    <source>
        <dbReference type="PROSITE" id="PS51104"/>
    </source>
</evidence>
<proteinExistence type="predicted"/>
<gene>
    <name evidence="11" type="ORF">WKV44_08675</name>
</gene>
<feature type="transmembrane region" description="Helical" evidence="9">
    <location>
        <begin position="309"/>
        <end position="327"/>
    </location>
</feature>
<sequence length="449" mass="49173">MEILKSALDTFFSFKAYVMLPFIMLALALIVRLNLRDALFAALKLGVGFASIFVVFSFFVDNIKPAVEAIVNIRGLDYPVLDVGWPPLAAITWSSFIAPLSIILVLFLNIILIASNLTKTIYIDIWNYWHFAFLGALVSAVTHNIWLAIAATLLIATITIKLSDWAAVYIKRETGLESITISPVSVVGILPLSAALDFLYDKIPGIKNLSANPEKAQKKGNLLAEPMVVGLLLGIVLGILAAYPVKKLLELSVNIAAVMYLLPLAGELIAKGIQPISHNLKELIQKRFPAKKELYVAVDTGILMQHRSVIVSGLILMPISILIAFFLPGNKVIPIGDLPNLISVMSISALLYRGNVIRTVLTGIPVVTSYLLISSKLAPLFTTLSKGSGVDLPKDHQITAFTDGGHQLRYYLLELFSGKTWAIIAIPAVLLLFFAIYKHSTRTQKEENK</sequence>
<protein>
    <submittedName>
        <fullName evidence="11">PTS transporter subunit IIC</fullName>
    </submittedName>
</protein>
<feature type="transmembrane region" description="Helical" evidence="9">
    <location>
        <begin position="180"/>
        <end position="200"/>
    </location>
</feature>
<evidence type="ECO:0000256" key="2">
    <source>
        <dbReference type="ARBA" id="ARBA00022448"/>
    </source>
</evidence>
<comment type="subcellular location">
    <subcellularLocation>
        <location evidence="1">Cell membrane</location>
        <topology evidence="1">Multi-pass membrane protein</topology>
    </subcellularLocation>
</comment>
<name>A0ABU9UD70_9SPIR</name>
<keyword evidence="4" id="KW-0762">Sugar transport</keyword>
<keyword evidence="12" id="KW-1185">Reference proteome</keyword>
<evidence type="ECO:0000256" key="8">
    <source>
        <dbReference type="ARBA" id="ARBA00023136"/>
    </source>
</evidence>
<feature type="transmembrane region" description="Helical" evidence="9">
    <location>
        <begin position="221"/>
        <end position="245"/>
    </location>
</feature>
<dbReference type="EMBL" id="JBCHKQ010000004">
    <property type="protein sequence ID" value="MEM5948615.1"/>
    <property type="molecule type" value="Genomic_DNA"/>
</dbReference>
<dbReference type="PANTHER" id="PTHR37324:SF2">
    <property type="entry name" value="PTS SYSTEM GALACTITOL-SPECIFIC EIIC COMPONENT"/>
    <property type="match status" value="1"/>
</dbReference>
<evidence type="ECO:0000256" key="6">
    <source>
        <dbReference type="ARBA" id="ARBA00022692"/>
    </source>
</evidence>
<feature type="transmembrane region" description="Helical" evidence="9">
    <location>
        <begin position="96"/>
        <end position="117"/>
    </location>
</feature>
<keyword evidence="6 9" id="KW-0812">Transmembrane</keyword>
<evidence type="ECO:0000313" key="11">
    <source>
        <dbReference type="EMBL" id="MEM5948615.1"/>
    </source>
</evidence>
<keyword evidence="8 9" id="KW-0472">Membrane</keyword>
<keyword evidence="7 9" id="KW-1133">Transmembrane helix</keyword>
<feature type="transmembrane region" description="Helical" evidence="9">
    <location>
        <begin position="251"/>
        <end position="270"/>
    </location>
</feature>
<dbReference type="InterPro" id="IPR013014">
    <property type="entry name" value="PTS_EIIC_2"/>
</dbReference>
<feature type="transmembrane region" description="Helical" evidence="9">
    <location>
        <begin position="333"/>
        <end position="352"/>
    </location>
</feature>
<evidence type="ECO:0000256" key="3">
    <source>
        <dbReference type="ARBA" id="ARBA00022475"/>
    </source>
</evidence>
<keyword evidence="2" id="KW-0813">Transport</keyword>
<reference evidence="11 12" key="1">
    <citation type="submission" date="2024-03" db="EMBL/GenBank/DDBJ databases">
        <title>Ignisphaera cupida sp. nov., a hyperthermophilic hydrolytic archaeon from a hot spring of Kamchatka, and proposal of Ignisphaeraceae fam. nov.</title>
        <authorList>
            <person name="Podosokorskaya O.A."/>
            <person name="Elcheninov A.G."/>
            <person name="Maltseva A.I."/>
            <person name="Zayulina K.S."/>
            <person name="Novikov A."/>
            <person name="Merkel A.Y."/>
        </authorList>
    </citation>
    <scope>NUCLEOTIDE SEQUENCE [LARGE SCALE GENOMIC DNA]</scope>
    <source>
        <strain evidence="11 12">38H-sp</strain>
    </source>
</reference>
<feature type="transmembrane region" description="Helical" evidence="9">
    <location>
        <begin position="12"/>
        <end position="31"/>
    </location>
</feature>
<dbReference type="RefSeq" id="WP_420070065.1">
    <property type="nucleotide sequence ID" value="NZ_JBCHKQ010000004.1"/>
</dbReference>
<dbReference type="Pfam" id="PF03611">
    <property type="entry name" value="EIIC-GAT"/>
    <property type="match status" value="1"/>
</dbReference>
<keyword evidence="3" id="KW-1003">Cell membrane</keyword>
<feature type="transmembrane region" description="Helical" evidence="9">
    <location>
        <begin position="38"/>
        <end position="60"/>
    </location>
</feature>
<dbReference type="Proteomes" id="UP001466331">
    <property type="component" value="Unassembled WGS sequence"/>
</dbReference>
<dbReference type="PIRSF" id="PIRSF006304">
    <property type="entry name" value="GatC"/>
    <property type="match status" value="1"/>
</dbReference>
<organism evidence="11 12">
    <name type="scientific">Rarispira pelagica</name>
    <dbReference type="NCBI Taxonomy" id="3141764"/>
    <lineage>
        <taxon>Bacteria</taxon>
        <taxon>Pseudomonadati</taxon>
        <taxon>Spirochaetota</taxon>
        <taxon>Spirochaetia</taxon>
        <taxon>Winmispirales</taxon>
        <taxon>Winmispiraceae</taxon>
        <taxon>Rarispira</taxon>
    </lineage>
</organism>
<evidence type="ECO:0000256" key="4">
    <source>
        <dbReference type="ARBA" id="ARBA00022597"/>
    </source>
</evidence>
<dbReference type="InterPro" id="IPR004703">
    <property type="entry name" value="PTS_sugar-sp_permease"/>
</dbReference>
<evidence type="ECO:0000256" key="5">
    <source>
        <dbReference type="ARBA" id="ARBA00022683"/>
    </source>
</evidence>
<dbReference type="PROSITE" id="PS51104">
    <property type="entry name" value="PTS_EIIC_TYPE_2"/>
    <property type="match status" value="1"/>
</dbReference>
<keyword evidence="5" id="KW-0598">Phosphotransferase system</keyword>
<evidence type="ECO:0000313" key="12">
    <source>
        <dbReference type="Proteomes" id="UP001466331"/>
    </source>
</evidence>
<feature type="transmembrane region" description="Helical" evidence="9">
    <location>
        <begin position="359"/>
        <end position="378"/>
    </location>
</feature>
<evidence type="ECO:0000256" key="9">
    <source>
        <dbReference type="SAM" id="Phobius"/>
    </source>
</evidence>
<feature type="transmembrane region" description="Helical" evidence="9">
    <location>
        <begin position="129"/>
        <end position="160"/>
    </location>
</feature>
<feature type="transmembrane region" description="Helical" evidence="9">
    <location>
        <begin position="420"/>
        <end position="437"/>
    </location>
</feature>
<evidence type="ECO:0000256" key="7">
    <source>
        <dbReference type="ARBA" id="ARBA00022989"/>
    </source>
</evidence>
<accession>A0ABU9UD70</accession>
<feature type="domain" description="PTS EIIC type-2" evidence="10">
    <location>
        <begin position="8"/>
        <end position="439"/>
    </location>
</feature>
<evidence type="ECO:0000256" key="1">
    <source>
        <dbReference type="ARBA" id="ARBA00004651"/>
    </source>
</evidence>